<feature type="region of interest" description="Disordered" evidence="1">
    <location>
        <begin position="1"/>
        <end position="35"/>
    </location>
</feature>
<evidence type="ECO:0000313" key="4">
    <source>
        <dbReference type="Proteomes" id="UP001341840"/>
    </source>
</evidence>
<evidence type="ECO:0000259" key="2">
    <source>
        <dbReference type="Pfam" id="PF20167"/>
    </source>
</evidence>
<feature type="domain" description="Putative plant transposon protein" evidence="2">
    <location>
        <begin position="76"/>
        <end position="267"/>
    </location>
</feature>
<protein>
    <recommendedName>
        <fullName evidence="2">Putative plant transposon protein domain-containing protein</fullName>
    </recommendedName>
</protein>
<feature type="region of interest" description="Disordered" evidence="1">
    <location>
        <begin position="294"/>
        <end position="324"/>
    </location>
</feature>
<keyword evidence="4" id="KW-1185">Reference proteome</keyword>
<dbReference type="InterPro" id="IPR046796">
    <property type="entry name" value="Transposase_32_dom"/>
</dbReference>
<evidence type="ECO:0000313" key="3">
    <source>
        <dbReference type="EMBL" id="MED6197473.1"/>
    </source>
</evidence>
<dbReference type="Proteomes" id="UP001341840">
    <property type="component" value="Unassembled WGS sequence"/>
</dbReference>
<name>A0ABU6XKG4_9FABA</name>
<sequence>MVSKGKGIASASTPSRTCTTKNSNRGRDEGFPTDRFDSQIHYNRWKTMEHRGITHERIIRFPDGEPDFLHEHVEGLGWGFMYNAFPPINVTMVREFCSNFSAAHQTHVFLRGRRIPLSEDDICHFLGINIDLPPLGEDDMYKKMVEARKNGWLDLNLVYQVIGRPGNNWANNPADHTIPEIKIDNAILNAQATAWHKLIIANIDPKQHGTTFDMNHAILIYVLMIDEVVNLPRIMRDVLLKRPTGNSRNLLPYPIYIARLTSRYQVPEFPRDEIYNVREQDMYYPYGDWKGEQPKAWHSEQHPPSPLPQPAKIPSSSVRHSPEPSLREAMRYLHRQERLQLNMQPMLRDAFPNTTFSHLLPVTSSEDDSNVES</sequence>
<comment type="caution">
    <text evidence="3">The sequence shown here is derived from an EMBL/GenBank/DDBJ whole genome shotgun (WGS) entry which is preliminary data.</text>
</comment>
<evidence type="ECO:0000256" key="1">
    <source>
        <dbReference type="SAM" id="MobiDB-lite"/>
    </source>
</evidence>
<dbReference type="Pfam" id="PF20167">
    <property type="entry name" value="Transposase_32"/>
    <property type="match status" value="1"/>
</dbReference>
<reference evidence="3 4" key="1">
    <citation type="journal article" date="2023" name="Plants (Basel)">
        <title>Bridging the Gap: Combining Genomics and Transcriptomics Approaches to Understand Stylosanthes scabra, an Orphan Legume from the Brazilian Caatinga.</title>
        <authorList>
            <person name="Ferreira-Neto J.R.C."/>
            <person name="da Silva M.D."/>
            <person name="Binneck E."/>
            <person name="de Melo N.F."/>
            <person name="da Silva R.H."/>
            <person name="de Melo A.L.T.M."/>
            <person name="Pandolfi V."/>
            <person name="Bustamante F.O."/>
            <person name="Brasileiro-Vidal A.C."/>
            <person name="Benko-Iseppon A.M."/>
        </authorList>
    </citation>
    <scope>NUCLEOTIDE SEQUENCE [LARGE SCALE GENOMIC DNA]</scope>
    <source>
        <tissue evidence="3">Leaves</tissue>
    </source>
</reference>
<dbReference type="EMBL" id="JASCZI010211906">
    <property type="protein sequence ID" value="MED6197473.1"/>
    <property type="molecule type" value="Genomic_DNA"/>
</dbReference>
<feature type="compositionally biased region" description="Polar residues" evidence="1">
    <location>
        <begin position="10"/>
        <end position="23"/>
    </location>
</feature>
<feature type="compositionally biased region" description="Basic and acidic residues" evidence="1">
    <location>
        <begin position="25"/>
        <end position="35"/>
    </location>
</feature>
<accession>A0ABU6XKG4</accession>
<gene>
    <name evidence="3" type="ORF">PIB30_056780</name>
</gene>
<organism evidence="3 4">
    <name type="scientific">Stylosanthes scabra</name>
    <dbReference type="NCBI Taxonomy" id="79078"/>
    <lineage>
        <taxon>Eukaryota</taxon>
        <taxon>Viridiplantae</taxon>
        <taxon>Streptophyta</taxon>
        <taxon>Embryophyta</taxon>
        <taxon>Tracheophyta</taxon>
        <taxon>Spermatophyta</taxon>
        <taxon>Magnoliopsida</taxon>
        <taxon>eudicotyledons</taxon>
        <taxon>Gunneridae</taxon>
        <taxon>Pentapetalae</taxon>
        <taxon>rosids</taxon>
        <taxon>fabids</taxon>
        <taxon>Fabales</taxon>
        <taxon>Fabaceae</taxon>
        <taxon>Papilionoideae</taxon>
        <taxon>50 kb inversion clade</taxon>
        <taxon>dalbergioids sensu lato</taxon>
        <taxon>Dalbergieae</taxon>
        <taxon>Pterocarpus clade</taxon>
        <taxon>Stylosanthes</taxon>
    </lineage>
</organism>
<proteinExistence type="predicted"/>